<dbReference type="GO" id="GO:0003924">
    <property type="term" value="F:GTPase activity"/>
    <property type="evidence" value="ECO:0007669"/>
    <property type="project" value="InterPro"/>
</dbReference>
<keyword evidence="5" id="KW-0479">Metal-binding</keyword>
<dbReference type="InterPro" id="IPR001019">
    <property type="entry name" value="Gprotein_alpha_su"/>
</dbReference>
<dbReference type="InterPro" id="IPR027417">
    <property type="entry name" value="P-loop_NTPase"/>
</dbReference>
<keyword evidence="9" id="KW-1185">Reference proteome</keyword>
<dbReference type="EMBL" id="JAACJL010000015">
    <property type="protein sequence ID" value="KAF4620981.1"/>
    <property type="molecule type" value="Genomic_DNA"/>
</dbReference>
<dbReference type="AlphaFoldDB" id="A0A8H4VSA3"/>
<dbReference type="PROSITE" id="PS51882">
    <property type="entry name" value="G_ALPHA"/>
    <property type="match status" value="1"/>
</dbReference>
<comment type="caution">
    <text evidence="8">The sequence shown here is derived from an EMBL/GenBank/DDBJ whole genome shotgun (WGS) entry which is preliminary data.</text>
</comment>
<dbReference type="GO" id="GO:0046872">
    <property type="term" value="F:metal ion binding"/>
    <property type="evidence" value="ECO:0007669"/>
    <property type="project" value="UniProtKB-KW"/>
</dbReference>
<proteinExistence type="predicted"/>
<dbReference type="GO" id="GO:0005834">
    <property type="term" value="C:heterotrimeric G-protein complex"/>
    <property type="evidence" value="ECO:0007669"/>
    <property type="project" value="TreeGrafter"/>
</dbReference>
<dbReference type="SUPFAM" id="SSF52540">
    <property type="entry name" value="P-loop containing nucleoside triphosphate hydrolases"/>
    <property type="match status" value="1"/>
</dbReference>
<feature type="binding site" evidence="5">
    <location>
        <position position="482"/>
    </location>
    <ligand>
        <name>Mg(2+)</name>
        <dbReference type="ChEBI" id="CHEBI:18420"/>
    </ligand>
</feature>
<evidence type="ECO:0000256" key="2">
    <source>
        <dbReference type="ARBA" id="ARBA00023134"/>
    </source>
</evidence>
<keyword evidence="7" id="KW-0472">Membrane</keyword>
<accession>A0A8H4VSA3</accession>
<feature type="region of interest" description="Disordered" evidence="6">
    <location>
        <begin position="286"/>
        <end position="313"/>
    </location>
</feature>
<keyword evidence="7" id="KW-1133">Transmembrane helix</keyword>
<name>A0A8H4VSA3_9AGAR</name>
<evidence type="ECO:0000256" key="6">
    <source>
        <dbReference type="SAM" id="MobiDB-lite"/>
    </source>
</evidence>
<dbReference type="SUPFAM" id="SSF47895">
    <property type="entry name" value="Transducin (alpha subunit), insertion domain"/>
    <property type="match status" value="1"/>
</dbReference>
<dbReference type="Gene3D" id="1.10.400.10">
    <property type="entry name" value="GI Alpha 1, domain 2-like"/>
    <property type="match status" value="1"/>
</dbReference>
<evidence type="ECO:0000256" key="3">
    <source>
        <dbReference type="ARBA" id="ARBA00023224"/>
    </source>
</evidence>
<keyword evidence="5" id="KW-0460">Magnesium</keyword>
<gene>
    <name evidence="8" type="ORF">D9613_000342</name>
</gene>
<reference evidence="8 9" key="1">
    <citation type="submission" date="2019-12" db="EMBL/GenBank/DDBJ databases">
        <authorList>
            <person name="Floudas D."/>
            <person name="Bentzer J."/>
            <person name="Ahren D."/>
            <person name="Johansson T."/>
            <person name="Persson P."/>
            <person name="Tunlid A."/>
        </authorList>
    </citation>
    <scope>NUCLEOTIDE SEQUENCE [LARGE SCALE GENOMIC DNA]</scope>
    <source>
        <strain evidence="8 9">CBS 102.39</strain>
    </source>
</reference>
<dbReference type="PRINTS" id="PR00318">
    <property type="entry name" value="GPROTEINA"/>
</dbReference>
<feature type="binding site" evidence="4">
    <location>
        <begin position="476"/>
        <end position="482"/>
    </location>
    <ligand>
        <name>GTP</name>
        <dbReference type="ChEBI" id="CHEBI:37565"/>
    </ligand>
</feature>
<dbReference type="Pfam" id="PF00503">
    <property type="entry name" value="G-alpha"/>
    <property type="match status" value="1"/>
</dbReference>
<dbReference type="SMART" id="SM00275">
    <property type="entry name" value="G_alpha"/>
    <property type="match status" value="1"/>
</dbReference>
<dbReference type="PANTHER" id="PTHR10218:SF360">
    <property type="entry name" value="GUANINE NUCLEOTIDE-BINDING PROTEIN SUBUNIT ALPHA HOMOLOG"/>
    <property type="match status" value="1"/>
</dbReference>
<evidence type="ECO:0000313" key="8">
    <source>
        <dbReference type="EMBL" id="KAF4620981.1"/>
    </source>
</evidence>
<dbReference type="GO" id="GO:0005737">
    <property type="term" value="C:cytoplasm"/>
    <property type="evidence" value="ECO:0007669"/>
    <property type="project" value="TreeGrafter"/>
</dbReference>
<protein>
    <submittedName>
        <fullName evidence="8">Uncharacterized protein</fullName>
    </submittedName>
</protein>
<dbReference type="GO" id="GO:0007188">
    <property type="term" value="P:adenylate cyclase-modulating G protein-coupled receptor signaling pathway"/>
    <property type="evidence" value="ECO:0007669"/>
    <property type="project" value="TreeGrafter"/>
</dbReference>
<dbReference type="Gene3D" id="3.40.50.300">
    <property type="entry name" value="P-loop containing nucleotide triphosphate hydrolases"/>
    <property type="match status" value="1"/>
</dbReference>
<evidence type="ECO:0000256" key="5">
    <source>
        <dbReference type="PIRSR" id="PIRSR601019-2"/>
    </source>
</evidence>
<evidence type="ECO:0000313" key="9">
    <source>
        <dbReference type="Proteomes" id="UP000521872"/>
    </source>
</evidence>
<keyword evidence="2 4" id="KW-0342">GTP-binding</keyword>
<keyword evidence="3" id="KW-0807">Transducer</keyword>
<dbReference type="InterPro" id="IPR011025">
    <property type="entry name" value="GproteinA_insert"/>
</dbReference>
<sequence>MVMEISCGRRNERTRASRLTALLLVCGNENKDISRLDGFRNDILTGDWTLTISELLSPSSLSANIFFFFLLFPSFLRTPLAFLLFLFPLLAGLDRLLFLNSRADLKGSAFSSFSSPSPAHVKLAKTITVERLTVRAANLEASKYPPTQSKNIMGKFFGGRPQVSEILQDDTLDPLSAALEPPEGETIEEAQARRRLEEEAKKKSMAIDEELNRQRLELKRSTDKYVRIMLLGQSESGKSTTLKNFQLMSSAKYFSRERASWRAVIQFNVVRSVRIMLDAINDAYNGKLMRPPTPSSEDNPGQNRKSRHRKTPSIQLEPQIITAVAIGDLDQELLKIRMRLLPLKQIEAILLRKLTPAGSVEFEATQFATPDRERKKRLVEVAVPSTTPWKSVFGKLIASARASMDSAADIDFNDPNDPGFVLNACADDILRLWEHPTVRKLLEYQRTPLESMGGFFLDCIHRVTSLRYVPTDDDILRARLKTLGVSQHDFILNSGGNLVSNKWRVYDVGGARSLRGERA</sequence>
<feature type="transmembrane region" description="Helical" evidence="7">
    <location>
        <begin position="65"/>
        <end position="93"/>
    </location>
</feature>
<dbReference type="GO" id="GO:0031683">
    <property type="term" value="F:G-protein beta/gamma-subunit complex binding"/>
    <property type="evidence" value="ECO:0007669"/>
    <property type="project" value="InterPro"/>
</dbReference>
<keyword evidence="7" id="KW-0812">Transmembrane</keyword>
<keyword evidence="1 4" id="KW-0547">Nucleotide-binding</keyword>
<dbReference type="PANTHER" id="PTHR10218">
    <property type="entry name" value="GTP-BINDING PROTEIN ALPHA SUBUNIT"/>
    <property type="match status" value="1"/>
</dbReference>
<dbReference type="GO" id="GO:0005525">
    <property type="term" value="F:GTP binding"/>
    <property type="evidence" value="ECO:0007669"/>
    <property type="project" value="UniProtKB-KW"/>
</dbReference>
<evidence type="ECO:0000256" key="1">
    <source>
        <dbReference type="ARBA" id="ARBA00022741"/>
    </source>
</evidence>
<dbReference type="Proteomes" id="UP000521872">
    <property type="component" value="Unassembled WGS sequence"/>
</dbReference>
<dbReference type="GO" id="GO:0001664">
    <property type="term" value="F:G protein-coupled receptor binding"/>
    <property type="evidence" value="ECO:0007669"/>
    <property type="project" value="TreeGrafter"/>
</dbReference>
<evidence type="ECO:0000256" key="4">
    <source>
        <dbReference type="PIRSR" id="PIRSR601019-1"/>
    </source>
</evidence>
<evidence type="ECO:0000256" key="7">
    <source>
        <dbReference type="SAM" id="Phobius"/>
    </source>
</evidence>
<organism evidence="8 9">
    <name type="scientific">Agrocybe pediades</name>
    <dbReference type="NCBI Taxonomy" id="84607"/>
    <lineage>
        <taxon>Eukaryota</taxon>
        <taxon>Fungi</taxon>
        <taxon>Dikarya</taxon>
        <taxon>Basidiomycota</taxon>
        <taxon>Agaricomycotina</taxon>
        <taxon>Agaricomycetes</taxon>
        <taxon>Agaricomycetidae</taxon>
        <taxon>Agaricales</taxon>
        <taxon>Agaricineae</taxon>
        <taxon>Strophariaceae</taxon>
        <taxon>Agrocybe</taxon>
    </lineage>
</organism>